<evidence type="ECO:0000256" key="1">
    <source>
        <dbReference type="SAM" id="MobiDB-lite"/>
    </source>
</evidence>
<reference evidence="2 3" key="1">
    <citation type="submission" date="2019-10" db="EMBL/GenBank/DDBJ databases">
        <title>Dictyobacter vulcani sp. nov., within the class Ktedonobacteria, isolated from soil of volcanic Mt. Zao.</title>
        <authorList>
            <person name="Zheng Y."/>
            <person name="Wang C.M."/>
            <person name="Sakai Y."/>
            <person name="Abe K."/>
            <person name="Yokota A."/>
            <person name="Yabe S."/>
        </authorList>
    </citation>
    <scope>NUCLEOTIDE SEQUENCE [LARGE SCALE GENOMIC DNA]</scope>
    <source>
        <strain evidence="2 3">W12</strain>
    </source>
</reference>
<evidence type="ECO:0000313" key="2">
    <source>
        <dbReference type="EMBL" id="GER89113.1"/>
    </source>
</evidence>
<evidence type="ECO:0000313" key="3">
    <source>
        <dbReference type="Proteomes" id="UP000326912"/>
    </source>
</evidence>
<comment type="caution">
    <text evidence="2">The sequence shown here is derived from an EMBL/GenBank/DDBJ whole genome shotgun (WGS) entry which is preliminary data.</text>
</comment>
<proteinExistence type="predicted"/>
<sequence length="527" mass="59705">MKGKAHYEASEDIDLSHRIALQIDWNQEADLRAHLEAARCLYNALLSECNKRLRCMRNDPVWAQARAIPHAHKQERAQAFSLLRKKYHFSEYALHEYAKRARVSWIADHIDSTMAQTLATRAYQATNRVCTGHAKRVRFRSKGRGIDSVEGKRNDVGMRFVLDPNASDGGFLIWNKHVIPALIDWRDPVVQHGMRHPIKYVRLVRRKASSPQARGADRDGNRYWVQLVLEGHAFIKPKHEKVGQDTIGLDIGPSTLAIVPRQGSADLVTSCQEVAPNTSKKRRLQRKMDRQRRATNPENYDEVGRVKKGRLRWKESKRYQATRRHHGTAERRLAAHRKSLHGHLAHRIAQMGTTIIIEKTSFKGWQKQYGRSMSIRAPGMFVAHLARIVAKTGGSLNEIAAFKTKLSQYCHQCGNYVKKTRSQRWHACSCGCGPVQRDLYSAFLLAHLEPEQTIPSITQHVWEGAEPRLRAVMEGLQQRANEGQTLPRSMGLSASRKAARAGARRLKSLAYPHQEPVALTGATGSVG</sequence>
<gene>
    <name evidence="2" type="ORF">KDW_32750</name>
</gene>
<protein>
    <recommendedName>
        <fullName evidence="4">Transposase</fullName>
    </recommendedName>
</protein>
<organism evidence="2 3">
    <name type="scientific">Dictyobacter vulcani</name>
    <dbReference type="NCBI Taxonomy" id="2607529"/>
    <lineage>
        <taxon>Bacteria</taxon>
        <taxon>Bacillati</taxon>
        <taxon>Chloroflexota</taxon>
        <taxon>Ktedonobacteria</taxon>
        <taxon>Ktedonobacterales</taxon>
        <taxon>Dictyobacteraceae</taxon>
        <taxon>Dictyobacter</taxon>
    </lineage>
</organism>
<evidence type="ECO:0008006" key="4">
    <source>
        <dbReference type="Google" id="ProtNLM"/>
    </source>
</evidence>
<accession>A0A5J4KMX6</accession>
<feature type="region of interest" description="Disordered" evidence="1">
    <location>
        <begin position="276"/>
        <end position="298"/>
    </location>
</feature>
<name>A0A5J4KMX6_9CHLR</name>
<keyword evidence="3" id="KW-1185">Reference proteome</keyword>
<dbReference type="Proteomes" id="UP000326912">
    <property type="component" value="Unassembled WGS sequence"/>
</dbReference>
<dbReference type="AlphaFoldDB" id="A0A5J4KMX6"/>
<dbReference type="EMBL" id="BKZW01000001">
    <property type="protein sequence ID" value="GER89113.1"/>
    <property type="molecule type" value="Genomic_DNA"/>
</dbReference>